<dbReference type="AlphaFoldDB" id="A0A392NNR7"/>
<evidence type="ECO:0000313" key="8">
    <source>
        <dbReference type="Proteomes" id="UP000265520"/>
    </source>
</evidence>
<keyword evidence="3 7" id="KW-0328">Glycosyltransferase</keyword>
<comment type="subcellular location">
    <subcellularLocation>
        <location evidence="1">Golgi apparatus membrane</location>
        <topology evidence="1">Single-pass type II membrane protein</topology>
    </subcellularLocation>
</comment>
<dbReference type="GO" id="GO:0016757">
    <property type="term" value="F:glycosyltransferase activity"/>
    <property type="evidence" value="ECO:0007669"/>
    <property type="project" value="UniProtKB-KW"/>
</dbReference>
<dbReference type="GO" id="GO:0000139">
    <property type="term" value="C:Golgi membrane"/>
    <property type="evidence" value="ECO:0007669"/>
    <property type="project" value="UniProtKB-SubCell"/>
</dbReference>
<keyword evidence="4" id="KW-0735">Signal-anchor</keyword>
<reference evidence="7 8" key="1">
    <citation type="journal article" date="2018" name="Front. Plant Sci.">
        <title>Red Clover (Trifolium pratense) and Zigzag Clover (T. medium) - A Picture of Genomic Similarities and Differences.</title>
        <authorList>
            <person name="Dluhosova J."/>
            <person name="Istvanek J."/>
            <person name="Nedelnik J."/>
            <person name="Repkova J."/>
        </authorList>
    </citation>
    <scope>NUCLEOTIDE SEQUENCE [LARGE SCALE GENOMIC DNA]</scope>
    <source>
        <strain evidence="8">cv. 10/8</strain>
        <tissue evidence="7">Leaf</tissue>
    </source>
</reference>
<dbReference type="Pfam" id="PF03016">
    <property type="entry name" value="Exostosin_GT47"/>
    <property type="match status" value="1"/>
</dbReference>
<comment type="similarity">
    <text evidence="2">Belongs to the glycosyltransferase 47 family.</text>
</comment>
<evidence type="ECO:0000256" key="3">
    <source>
        <dbReference type="ARBA" id="ARBA00022676"/>
    </source>
</evidence>
<keyword evidence="5" id="KW-0333">Golgi apparatus</keyword>
<evidence type="ECO:0000313" key="7">
    <source>
        <dbReference type="EMBL" id="MCI01062.1"/>
    </source>
</evidence>
<feature type="non-terminal residue" evidence="7">
    <location>
        <position position="116"/>
    </location>
</feature>
<keyword evidence="7" id="KW-0808">Transferase</keyword>
<evidence type="ECO:0000256" key="2">
    <source>
        <dbReference type="ARBA" id="ARBA00010271"/>
    </source>
</evidence>
<sequence>MMESNFCLQAPGDSFTRRSTFDTIVAGCIPVFFSVHKAYSQYGWYLPEEKNMYSVYIEEGGVNNKRNMIEEVLMGISSEVVEKMREVVIGLIPKISYVHPNVSNVGFSDAVDVALQ</sequence>
<name>A0A392NNR7_9FABA</name>
<dbReference type="Proteomes" id="UP000265520">
    <property type="component" value="Unassembled WGS sequence"/>
</dbReference>
<accession>A0A392NNR7</accession>
<dbReference type="PANTHER" id="PTHR11062">
    <property type="entry name" value="EXOSTOSIN HEPARAN SULFATE GLYCOSYLTRANSFERASE -RELATED"/>
    <property type="match status" value="1"/>
</dbReference>
<evidence type="ECO:0000256" key="4">
    <source>
        <dbReference type="ARBA" id="ARBA00022968"/>
    </source>
</evidence>
<dbReference type="InterPro" id="IPR040911">
    <property type="entry name" value="Exostosin_GT47"/>
</dbReference>
<evidence type="ECO:0000256" key="1">
    <source>
        <dbReference type="ARBA" id="ARBA00004323"/>
    </source>
</evidence>
<keyword evidence="4" id="KW-0812">Transmembrane</keyword>
<organism evidence="7 8">
    <name type="scientific">Trifolium medium</name>
    <dbReference type="NCBI Taxonomy" id="97028"/>
    <lineage>
        <taxon>Eukaryota</taxon>
        <taxon>Viridiplantae</taxon>
        <taxon>Streptophyta</taxon>
        <taxon>Embryophyta</taxon>
        <taxon>Tracheophyta</taxon>
        <taxon>Spermatophyta</taxon>
        <taxon>Magnoliopsida</taxon>
        <taxon>eudicotyledons</taxon>
        <taxon>Gunneridae</taxon>
        <taxon>Pentapetalae</taxon>
        <taxon>rosids</taxon>
        <taxon>fabids</taxon>
        <taxon>Fabales</taxon>
        <taxon>Fabaceae</taxon>
        <taxon>Papilionoideae</taxon>
        <taxon>50 kb inversion clade</taxon>
        <taxon>NPAAA clade</taxon>
        <taxon>Hologalegina</taxon>
        <taxon>IRL clade</taxon>
        <taxon>Trifolieae</taxon>
        <taxon>Trifolium</taxon>
    </lineage>
</organism>
<protein>
    <submittedName>
        <fullName evidence="7">Xyloglucan galactosyltransferase KATAMARI-like protein</fullName>
    </submittedName>
</protein>
<keyword evidence="8" id="KW-1185">Reference proteome</keyword>
<dbReference type="InterPro" id="IPR004263">
    <property type="entry name" value="Exostosin"/>
</dbReference>
<feature type="domain" description="Exostosin GT47" evidence="6">
    <location>
        <begin position="1"/>
        <end position="67"/>
    </location>
</feature>
<dbReference type="EMBL" id="LXQA010045105">
    <property type="protein sequence ID" value="MCI01062.1"/>
    <property type="molecule type" value="Genomic_DNA"/>
</dbReference>
<evidence type="ECO:0000256" key="5">
    <source>
        <dbReference type="ARBA" id="ARBA00023034"/>
    </source>
</evidence>
<proteinExistence type="inferred from homology"/>
<comment type="caution">
    <text evidence="7">The sequence shown here is derived from an EMBL/GenBank/DDBJ whole genome shotgun (WGS) entry which is preliminary data.</text>
</comment>
<dbReference type="PANTHER" id="PTHR11062:SF255">
    <property type="entry name" value="XYLOGLUCAN GALACTOSYLTRANSFERASE GT17-RELATED"/>
    <property type="match status" value="1"/>
</dbReference>
<evidence type="ECO:0000259" key="6">
    <source>
        <dbReference type="Pfam" id="PF03016"/>
    </source>
</evidence>